<evidence type="ECO:0000259" key="3">
    <source>
        <dbReference type="Pfam" id="PF00535"/>
    </source>
</evidence>
<keyword evidence="5" id="KW-1185">Reference proteome</keyword>
<name>A0A931EX18_9ACTN</name>
<dbReference type="Gene3D" id="3.90.550.10">
    <property type="entry name" value="Spore Coat Polysaccharide Biosynthesis Protein SpsA, Chain A"/>
    <property type="match status" value="1"/>
</dbReference>
<reference evidence="4" key="1">
    <citation type="submission" date="2020-11" db="EMBL/GenBank/DDBJ databases">
        <title>Whole-genome analyses of Nonomuraea sp. K274.</title>
        <authorList>
            <person name="Veyisoglu A."/>
        </authorList>
    </citation>
    <scope>NUCLEOTIDE SEQUENCE</scope>
    <source>
        <strain evidence="4">K274</strain>
    </source>
</reference>
<evidence type="ECO:0000313" key="4">
    <source>
        <dbReference type="EMBL" id="MBF8185047.1"/>
    </source>
</evidence>
<gene>
    <name evidence="4" type="ORF">ITP53_04700</name>
</gene>
<evidence type="ECO:0000256" key="2">
    <source>
        <dbReference type="SAM" id="MobiDB-lite"/>
    </source>
</evidence>
<dbReference type="AlphaFoldDB" id="A0A931EX18"/>
<dbReference type="CDD" id="cd04179">
    <property type="entry name" value="DPM_DPG-synthase_like"/>
    <property type="match status" value="1"/>
</dbReference>
<feature type="region of interest" description="Disordered" evidence="2">
    <location>
        <begin position="274"/>
        <end position="293"/>
    </location>
</feature>
<evidence type="ECO:0000313" key="5">
    <source>
        <dbReference type="Proteomes" id="UP000605361"/>
    </source>
</evidence>
<feature type="compositionally biased region" description="Basic and acidic residues" evidence="2">
    <location>
        <begin position="283"/>
        <end position="293"/>
    </location>
</feature>
<feature type="domain" description="Glycosyltransferase 2-like" evidence="3">
    <location>
        <begin position="49"/>
        <end position="204"/>
    </location>
</feature>
<organism evidence="4 5">
    <name type="scientific">Nonomuraea cypriaca</name>
    <dbReference type="NCBI Taxonomy" id="1187855"/>
    <lineage>
        <taxon>Bacteria</taxon>
        <taxon>Bacillati</taxon>
        <taxon>Actinomycetota</taxon>
        <taxon>Actinomycetes</taxon>
        <taxon>Streptosporangiales</taxon>
        <taxon>Streptosporangiaceae</taxon>
        <taxon>Nonomuraea</taxon>
    </lineage>
</organism>
<dbReference type="InterPro" id="IPR050256">
    <property type="entry name" value="Glycosyltransferase_2"/>
</dbReference>
<comment type="caution">
    <text evidence="4">The sequence shown here is derived from an EMBL/GenBank/DDBJ whole genome shotgun (WGS) entry which is preliminary data.</text>
</comment>
<dbReference type="EMBL" id="JADOGI010000008">
    <property type="protein sequence ID" value="MBF8185047.1"/>
    <property type="molecule type" value="Genomic_DNA"/>
</dbReference>
<proteinExistence type="inferred from homology"/>
<comment type="similarity">
    <text evidence="1">Belongs to the glycosyltransferase 2 family.</text>
</comment>
<protein>
    <submittedName>
        <fullName evidence="4">Glycosyltransferase family 2 protein</fullName>
    </submittedName>
</protein>
<dbReference type="InterPro" id="IPR029044">
    <property type="entry name" value="Nucleotide-diphossugar_trans"/>
</dbReference>
<sequence>MTRPGMDSDMDPDMDSAMDSGMDTNAGIDASAVAAFTAEYGTHLPPIAVVIAAYNEAEGIGEVVASIPAEIDGHECATVVVVDGSDDDTAAVARKAGALVCDVPVNRGQGAALRLGYRLARSGGAAYIVTTDADGQYDPADIPRILAPVLRGEADFVTGSRVLGRQETYDRVRRAGVHVFAWLISRLTGQRITDTSFGMRAMRAHVTGVVELRQPQYQSSELLIGVISRGYRVAEVPATMRLRVAGTTKKGGNLVYGFRYSRVVLGTWWRERRSAPAPAPEPASERDLSAKMK</sequence>
<dbReference type="PANTHER" id="PTHR48090:SF7">
    <property type="entry name" value="RFBJ PROTEIN"/>
    <property type="match status" value="1"/>
</dbReference>
<dbReference type="InterPro" id="IPR001173">
    <property type="entry name" value="Glyco_trans_2-like"/>
</dbReference>
<evidence type="ECO:0000256" key="1">
    <source>
        <dbReference type="ARBA" id="ARBA00006739"/>
    </source>
</evidence>
<accession>A0A931EX18</accession>
<dbReference type="Pfam" id="PF00535">
    <property type="entry name" value="Glycos_transf_2"/>
    <property type="match status" value="1"/>
</dbReference>
<dbReference type="SUPFAM" id="SSF53448">
    <property type="entry name" value="Nucleotide-diphospho-sugar transferases"/>
    <property type="match status" value="1"/>
</dbReference>
<dbReference type="PANTHER" id="PTHR48090">
    <property type="entry name" value="UNDECAPRENYL-PHOSPHATE 4-DEOXY-4-FORMAMIDO-L-ARABINOSE TRANSFERASE-RELATED"/>
    <property type="match status" value="1"/>
</dbReference>
<feature type="region of interest" description="Disordered" evidence="2">
    <location>
        <begin position="1"/>
        <end position="21"/>
    </location>
</feature>
<dbReference type="Proteomes" id="UP000605361">
    <property type="component" value="Unassembled WGS sequence"/>
</dbReference>